<dbReference type="AlphaFoldDB" id="A0A3B0WLP4"/>
<name>A0A3B0WLP4_9ZZZZ</name>
<protein>
    <submittedName>
        <fullName evidence="1">Uncharacterized protein</fullName>
    </submittedName>
</protein>
<gene>
    <name evidence="1" type="ORF">MNBD_GAMMA05-1760</name>
</gene>
<proteinExistence type="predicted"/>
<sequence length="71" mass="8267">MFLNMQKMVSNLNTVRSYSTAKSFIASEELIKRIGSDWPDKKTSINNFLFAELFYFKRNLDDMLASGIYSK</sequence>
<accession>A0A3B0WLP4</accession>
<dbReference type="EMBL" id="UOFE01000018">
    <property type="protein sequence ID" value="VAW51507.1"/>
    <property type="molecule type" value="Genomic_DNA"/>
</dbReference>
<organism evidence="1">
    <name type="scientific">hydrothermal vent metagenome</name>
    <dbReference type="NCBI Taxonomy" id="652676"/>
    <lineage>
        <taxon>unclassified sequences</taxon>
        <taxon>metagenomes</taxon>
        <taxon>ecological metagenomes</taxon>
    </lineage>
</organism>
<reference evidence="1" key="1">
    <citation type="submission" date="2018-06" db="EMBL/GenBank/DDBJ databases">
        <authorList>
            <person name="Zhirakovskaya E."/>
        </authorList>
    </citation>
    <scope>NUCLEOTIDE SEQUENCE</scope>
</reference>
<evidence type="ECO:0000313" key="1">
    <source>
        <dbReference type="EMBL" id="VAW51507.1"/>
    </source>
</evidence>